<dbReference type="RefSeq" id="XP_007933349.1">
    <property type="nucleotide sequence ID" value="XM_007935158.2"/>
</dbReference>
<dbReference type="GO" id="GO:0030425">
    <property type="term" value="C:dendrite"/>
    <property type="evidence" value="ECO:0007669"/>
    <property type="project" value="TreeGrafter"/>
</dbReference>
<dbReference type="GeneID" id="103192220"/>
<evidence type="ECO:0000256" key="4">
    <source>
        <dbReference type="ARBA" id="ARBA00023128"/>
    </source>
</evidence>
<dbReference type="SMART" id="SM01423">
    <property type="entry name" value="Milton"/>
    <property type="match status" value="1"/>
</dbReference>
<dbReference type="Pfam" id="PF04849">
    <property type="entry name" value="HAP1_N"/>
    <property type="match status" value="1"/>
</dbReference>
<protein>
    <submittedName>
        <fullName evidence="10">Trafficking kinesin-binding protein 2</fullName>
    </submittedName>
</protein>
<dbReference type="GO" id="GO:1904115">
    <property type="term" value="C:axon cytoplasm"/>
    <property type="evidence" value="ECO:0007669"/>
    <property type="project" value="GOC"/>
</dbReference>
<dbReference type="GO" id="GO:0017022">
    <property type="term" value="F:myosin binding"/>
    <property type="evidence" value="ECO:0007669"/>
    <property type="project" value="TreeGrafter"/>
</dbReference>
<gene>
    <name evidence="10" type="primary">TRAK2</name>
</gene>
<dbReference type="Pfam" id="PF12448">
    <property type="entry name" value="Milton"/>
    <property type="match status" value="1"/>
</dbReference>
<feature type="domain" description="Trafficking kinesin-binding protein C-terminal" evidence="7">
    <location>
        <begin position="415"/>
        <end position="567"/>
    </location>
</feature>
<evidence type="ECO:0000313" key="9">
    <source>
        <dbReference type="Proteomes" id="UP000694850"/>
    </source>
</evidence>
<evidence type="ECO:0000259" key="7">
    <source>
        <dbReference type="SMART" id="SM01423"/>
    </source>
</evidence>
<dbReference type="SMART" id="SM01424">
    <property type="entry name" value="HAP1_N"/>
    <property type="match status" value="1"/>
</dbReference>
<evidence type="ECO:0000259" key="8">
    <source>
        <dbReference type="SMART" id="SM01424"/>
    </source>
</evidence>
<evidence type="ECO:0000256" key="6">
    <source>
        <dbReference type="SAM" id="MobiDB-lite"/>
    </source>
</evidence>
<dbReference type="InterPro" id="IPR051946">
    <property type="entry name" value="Intracell_Traff-Reg"/>
</dbReference>
<dbReference type="GO" id="GO:0098957">
    <property type="term" value="P:anterograde axonal transport of mitochondrion"/>
    <property type="evidence" value="ECO:0007669"/>
    <property type="project" value="TreeGrafter"/>
</dbReference>
<evidence type="ECO:0000256" key="5">
    <source>
        <dbReference type="SAM" id="Coils"/>
    </source>
</evidence>
<feature type="coiled-coil region" evidence="5">
    <location>
        <begin position="133"/>
        <end position="174"/>
    </location>
</feature>
<evidence type="ECO:0000256" key="3">
    <source>
        <dbReference type="ARBA" id="ARBA00023054"/>
    </source>
</evidence>
<proteinExistence type="inferred from homology"/>
<dbReference type="InterPro" id="IPR006933">
    <property type="entry name" value="HAP1_N"/>
</dbReference>
<accession>A0A8B6ZCG7</accession>
<feature type="region of interest" description="Disordered" evidence="6">
    <location>
        <begin position="460"/>
        <end position="479"/>
    </location>
</feature>
<reference evidence="10" key="1">
    <citation type="submission" date="2025-08" db="UniProtKB">
        <authorList>
            <consortium name="RefSeq"/>
        </authorList>
    </citation>
    <scope>IDENTIFICATION</scope>
</reference>
<dbReference type="GO" id="GO:0048311">
    <property type="term" value="P:mitochondrion distribution"/>
    <property type="evidence" value="ECO:0007669"/>
    <property type="project" value="TreeGrafter"/>
</dbReference>
<dbReference type="AlphaFoldDB" id="A0A8B6ZCG7"/>
<evidence type="ECO:0000313" key="10">
    <source>
        <dbReference type="RefSeq" id="XP_007933349.1"/>
    </source>
</evidence>
<feature type="region of interest" description="Disordered" evidence="6">
    <location>
        <begin position="760"/>
        <end position="795"/>
    </location>
</feature>
<dbReference type="Proteomes" id="UP000694850">
    <property type="component" value="Unplaced"/>
</dbReference>
<evidence type="ECO:0000256" key="1">
    <source>
        <dbReference type="ARBA" id="ARBA00004173"/>
    </source>
</evidence>
<feature type="compositionally biased region" description="Polar residues" evidence="6">
    <location>
        <begin position="460"/>
        <end position="475"/>
    </location>
</feature>
<evidence type="ECO:0000256" key="2">
    <source>
        <dbReference type="ARBA" id="ARBA00007007"/>
    </source>
</evidence>
<dbReference type="InterPro" id="IPR022154">
    <property type="entry name" value="TRAK1/2_C"/>
</dbReference>
<dbReference type="OrthoDB" id="10067624at2759"/>
<dbReference type="PANTHER" id="PTHR15751:SF13">
    <property type="entry name" value="TRAFFICKING KINESIN-BINDING PROTEIN 2"/>
    <property type="match status" value="1"/>
</dbReference>
<feature type="compositionally biased region" description="Low complexity" evidence="6">
    <location>
        <begin position="782"/>
        <end position="791"/>
    </location>
</feature>
<comment type="similarity">
    <text evidence="2">Belongs to the milton family.</text>
</comment>
<keyword evidence="9" id="KW-1185">Reference proteome</keyword>
<feature type="domain" description="HAP1 N-terminal" evidence="8">
    <location>
        <begin position="48"/>
        <end position="353"/>
    </location>
</feature>
<dbReference type="GO" id="GO:0022008">
    <property type="term" value="P:neurogenesis"/>
    <property type="evidence" value="ECO:0007669"/>
    <property type="project" value="TreeGrafter"/>
</dbReference>
<dbReference type="CTD" id="66008"/>
<feature type="coiled-coil region" evidence="5">
    <location>
        <begin position="203"/>
        <end position="283"/>
    </location>
</feature>
<dbReference type="GO" id="GO:0005739">
    <property type="term" value="C:mitochondrion"/>
    <property type="evidence" value="ECO:0007669"/>
    <property type="project" value="UniProtKB-SubCell"/>
</dbReference>
<dbReference type="GO" id="GO:0031410">
    <property type="term" value="C:cytoplasmic vesicle"/>
    <property type="evidence" value="ECO:0007669"/>
    <property type="project" value="TreeGrafter"/>
</dbReference>
<feature type="compositionally biased region" description="Pro residues" evidence="6">
    <location>
        <begin position="765"/>
        <end position="781"/>
    </location>
</feature>
<dbReference type="GO" id="GO:0050811">
    <property type="term" value="F:GABA receptor binding"/>
    <property type="evidence" value="ECO:0007669"/>
    <property type="project" value="TreeGrafter"/>
</dbReference>
<sequence>MSQSQNAICTSLTGEENLMNINHRDSESITDVCSNEDLPEVELVSLLEEQLPQYKLRVDSLFLYENQDWTQSPHQHQHAADALSPVLAEETFRYMILGTDRVEQMTKTYSDIDMVTHLLAERDRDLELAARIGQALLKRNHVLSEQNEALEEQLGQAFDQVNQLQHELSKKEELLRIVSIASEESETDSSCSTPLRFNESFSLSQGLLQLDMLQEKLKELEEENMALRSKACDIKTETITYEEKEQQLVNDCVKELRETNAQMSRMTEELSGKSDELIRYQEEISSLLSQIVDLQYKLKEHVIEKEELRLHLQASKDAQRQLTMELHELQDRNIECLGMLHESQEEIKELRSRSSPAAHLYFSQSYGDFSGESLAAEIEGTMRKKLSLDEESCLFKHKAQQKRVFDTVKVANDTQGRSFAFPALLSIPGSNRSSVIMTAKPFESGLQLTEVKTLLNQGSISEEVPRNSQEMSQPGPSGDSDLATALHRLSLRRQNYLSEKQFFAQEWERKIQVLADQKQGVSGCGSPAESLATLCTDQSEITDLSSASCLRGFMPEKLQIVKPLEGSQTLHHWQQLAQPNLGSILDPRPGVITKGFTQLLNDAVFHLSDLEEDEEEGITFLVQQPLQVEQDPSMSKPVTGIFLPPITSAVGLVTVAASNPGKCLSCTNSTFTFTTCRILHPSDITQVTPSSAFPSLSCGSSGSSSSSTTVNSPAVSYRLSIGESITNRRDSTVTLSSTMSLAKLLQERGISAKVYHSPVSDTPILQPPPKTLAIPSTPPNSPSHSPCSSPLPFEPRPHVSENFLASRPAETFLQEMYGLRPSRHPPDIGQLKMNLVDRLKRLGIARVIKTPDAQENGRHQEAEIGLQKPNSAVYLNSGSNLLGGLRRNQSLPVMMASFGTPVCTSSPKMSILKED</sequence>
<dbReference type="GO" id="GO:0047496">
    <property type="term" value="P:vesicle transport along microtubule"/>
    <property type="evidence" value="ECO:0007669"/>
    <property type="project" value="TreeGrafter"/>
</dbReference>
<name>A0A8B6ZCG7_ORYAF</name>
<dbReference type="PANTHER" id="PTHR15751">
    <property type="entry name" value="TRAFFICKING KINESIN-BINDING PROTEIN"/>
    <property type="match status" value="1"/>
</dbReference>
<keyword evidence="4" id="KW-0496">Mitochondrion</keyword>
<dbReference type="GO" id="GO:0006605">
    <property type="term" value="P:protein targeting"/>
    <property type="evidence" value="ECO:0007669"/>
    <property type="project" value="TreeGrafter"/>
</dbReference>
<keyword evidence="3 5" id="KW-0175">Coiled coil</keyword>
<organism evidence="9 10">
    <name type="scientific">Orycteropus afer afer</name>
    <dbReference type="NCBI Taxonomy" id="1230840"/>
    <lineage>
        <taxon>Eukaryota</taxon>
        <taxon>Metazoa</taxon>
        <taxon>Chordata</taxon>
        <taxon>Craniata</taxon>
        <taxon>Vertebrata</taxon>
        <taxon>Euteleostomi</taxon>
        <taxon>Mammalia</taxon>
        <taxon>Eutheria</taxon>
        <taxon>Afrotheria</taxon>
        <taxon>Tubulidentata</taxon>
        <taxon>Orycteropodidae</taxon>
        <taxon>Orycteropus</taxon>
    </lineage>
</organism>
<comment type="subcellular location">
    <subcellularLocation>
        <location evidence="1">Mitochondrion</location>
    </subcellularLocation>
</comment>